<keyword evidence="4" id="KW-1185">Reference proteome</keyword>
<dbReference type="SUPFAM" id="SSF54593">
    <property type="entry name" value="Glyoxalase/Bleomycin resistance protein/Dihydroxybiphenyl dioxygenase"/>
    <property type="match status" value="1"/>
</dbReference>
<accession>A0AAW6U0J4</accession>
<dbReference type="InterPro" id="IPR037523">
    <property type="entry name" value="VOC_core"/>
</dbReference>
<reference evidence="3" key="1">
    <citation type="submission" date="2023-05" db="EMBL/GenBank/DDBJ databases">
        <title>Anaerotaeda fermentans gen. nov., sp. nov., a novel anaerobic planctomycete of the new family within the order Sedimentisphaerales isolated from Taman Peninsula, Russia.</title>
        <authorList>
            <person name="Khomyakova M.A."/>
            <person name="Merkel A.Y."/>
            <person name="Slobodkin A.I."/>
        </authorList>
    </citation>
    <scope>NUCLEOTIDE SEQUENCE</scope>
    <source>
        <strain evidence="3">M17dextr</strain>
    </source>
</reference>
<dbReference type="InterPro" id="IPR051785">
    <property type="entry name" value="MMCE/EMCE_epimerase"/>
</dbReference>
<dbReference type="EMBL" id="JASCXX010000035">
    <property type="protein sequence ID" value="MDI6451410.1"/>
    <property type="molecule type" value="Genomic_DNA"/>
</dbReference>
<comment type="caution">
    <text evidence="3">The sequence shown here is derived from an EMBL/GenBank/DDBJ whole genome shotgun (WGS) entry which is preliminary data.</text>
</comment>
<dbReference type="GO" id="GO:0004493">
    <property type="term" value="F:methylmalonyl-CoA epimerase activity"/>
    <property type="evidence" value="ECO:0007669"/>
    <property type="project" value="TreeGrafter"/>
</dbReference>
<dbReference type="GO" id="GO:0046491">
    <property type="term" value="P:L-methylmalonyl-CoA metabolic process"/>
    <property type="evidence" value="ECO:0007669"/>
    <property type="project" value="TreeGrafter"/>
</dbReference>
<keyword evidence="1" id="KW-0479">Metal-binding</keyword>
<evidence type="ECO:0000259" key="2">
    <source>
        <dbReference type="PROSITE" id="PS51819"/>
    </source>
</evidence>
<evidence type="ECO:0000256" key="1">
    <source>
        <dbReference type="ARBA" id="ARBA00022723"/>
    </source>
</evidence>
<evidence type="ECO:0000313" key="4">
    <source>
        <dbReference type="Proteomes" id="UP001431776"/>
    </source>
</evidence>
<name>A0AAW6U0J4_9BACT</name>
<feature type="domain" description="VOC" evidence="2">
    <location>
        <begin position="14"/>
        <end position="157"/>
    </location>
</feature>
<gene>
    <name evidence="3" type="ORF">QJ522_20275</name>
</gene>
<dbReference type="PANTHER" id="PTHR43048">
    <property type="entry name" value="METHYLMALONYL-COA EPIMERASE"/>
    <property type="match status" value="1"/>
</dbReference>
<dbReference type="Pfam" id="PF13669">
    <property type="entry name" value="Glyoxalase_4"/>
    <property type="match status" value="1"/>
</dbReference>
<dbReference type="GO" id="GO:0046872">
    <property type="term" value="F:metal ion binding"/>
    <property type="evidence" value="ECO:0007669"/>
    <property type="project" value="UniProtKB-KW"/>
</dbReference>
<dbReference type="PROSITE" id="PS51819">
    <property type="entry name" value="VOC"/>
    <property type="match status" value="1"/>
</dbReference>
<organism evidence="3 4">
    <name type="scientific">Anaerobaca lacustris</name>
    <dbReference type="NCBI Taxonomy" id="3044600"/>
    <lineage>
        <taxon>Bacteria</taxon>
        <taxon>Pseudomonadati</taxon>
        <taxon>Planctomycetota</taxon>
        <taxon>Phycisphaerae</taxon>
        <taxon>Sedimentisphaerales</taxon>
        <taxon>Anaerobacaceae</taxon>
        <taxon>Anaerobaca</taxon>
    </lineage>
</organism>
<dbReference type="Proteomes" id="UP001431776">
    <property type="component" value="Unassembled WGS sequence"/>
</dbReference>
<dbReference type="InterPro" id="IPR029068">
    <property type="entry name" value="Glyas_Bleomycin-R_OHBP_Dase"/>
</dbReference>
<proteinExistence type="predicted"/>
<sequence>MTDGNPQALFPITNIAQVCVIVPDLDKAVENYWKVFGIGPWTFYTYSKPLVKRMTRHGRPCEYQMRVALANVGPMRIELIEPLEGDTVYSEFVARHGYGVHHIGVLIENMNEALDRARQAGLEMTQDGAGFGPDDDGHYAYLATEDLIGTTVELIERPKRRNQPEKVYPPEE</sequence>
<dbReference type="PANTHER" id="PTHR43048:SF3">
    <property type="entry name" value="METHYLMALONYL-COA EPIMERASE, MITOCHONDRIAL"/>
    <property type="match status" value="1"/>
</dbReference>
<dbReference type="AlphaFoldDB" id="A0AAW6U0J4"/>
<evidence type="ECO:0000313" key="3">
    <source>
        <dbReference type="EMBL" id="MDI6451410.1"/>
    </source>
</evidence>
<protein>
    <submittedName>
        <fullName evidence="3">VOC family protein</fullName>
    </submittedName>
</protein>
<dbReference type="RefSeq" id="WP_349246818.1">
    <property type="nucleotide sequence ID" value="NZ_JASCXX010000035.1"/>
</dbReference>
<dbReference type="Gene3D" id="3.10.180.10">
    <property type="entry name" value="2,3-Dihydroxybiphenyl 1,2-Dioxygenase, domain 1"/>
    <property type="match status" value="1"/>
</dbReference>